<evidence type="ECO:0000313" key="2">
    <source>
        <dbReference type="Proteomes" id="UP000735302"/>
    </source>
</evidence>
<sequence>MVKGLYKVRKTKGLPCRELCNESWLELTPLLFKLQSKSFITFQLHRGACGTVASESALRSARTLLSRVRAPALGRGLTEVPKA</sequence>
<evidence type="ECO:0000313" key="1">
    <source>
        <dbReference type="EMBL" id="GFO18030.1"/>
    </source>
</evidence>
<keyword evidence="2" id="KW-1185">Reference proteome</keyword>
<reference evidence="1 2" key="1">
    <citation type="journal article" date="2021" name="Elife">
        <title>Chloroplast acquisition without the gene transfer in kleptoplastic sea slugs, Plakobranchus ocellatus.</title>
        <authorList>
            <person name="Maeda T."/>
            <person name="Takahashi S."/>
            <person name="Yoshida T."/>
            <person name="Shimamura S."/>
            <person name="Takaki Y."/>
            <person name="Nagai Y."/>
            <person name="Toyoda A."/>
            <person name="Suzuki Y."/>
            <person name="Arimoto A."/>
            <person name="Ishii H."/>
            <person name="Satoh N."/>
            <person name="Nishiyama T."/>
            <person name="Hasebe M."/>
            <person name="Maruyama T."/>
            <person name="Minagawa J."/>
            <person name="Obokata J."/>
            <person name="Shigenobu S."/>
        </authorList>
    </citation>
    <scope>NUCLEOTIDE SEQUENCE [LARGE SCALE GENOMIC DNA]</scope>
</reference>
<gene>
    <name evidence="1" type="ORF">PoB_004453500</name>
</gene>
<dbReference type="EMBL" id="BLXT01004926">
    <property type="protein sequence ID" value="GFO18030.1"/>
    <property type="molecule type" value="Genomic_DNA"/>
</dbReference>
<dbReference type="AlphaFoldDB" id="A0AAV4BG03"/>
<accession>A0AAV4BG03</accession>
<organism evidence="1 2">
    <name type="scientific">Plakobranchus ocellatus</name>
    <dbReference type="NCBI Taxonomy" id="259542"/>
    <lineage>
        <taxon>Eukaryota</taxon>
        <taxon>Metazoa</taxon>
        <taxon>Spiralia</taxon>
        <taxon>Lophotrochozoa</taxon>
        <taxon>Mollusca</taxon>
        <taxon>Gastropoda</taxon>
        <taxon>Heterobranchia</taxon>
        <taxon>Euthyneura</taxon>
        <taxon>Panpulmonata</taxon>
        <taxon>Sacoglossa</taxon>
        <taxon>Placobranchoidea</taxon>
        <taxon>Plakobranchidae</taxon>
        <taxon>Plakobranchus</taxon>
    </lineage>
</organism>
<dbReference type="Proteomes" id="UP000735302">
    <property type="component" value="Unassembled WGS sequence"/>
</dbReference>
<comment type="caution">
    <text evidence="1">The sequence shown here is derived from an EMBL/GenBank/DDBJ whole genome shotgun (WGS) entry which is preliminary data.</text>
</comment>
<name>A0AAV4BG03_9GAST</name>
<proteinExistence type="predicted"/>
<protein>
    <submittedName>
        <fullName evidence="1">Uncharacterized protein</fullName>
    </submittedName>
</protein>